<dbReference type="Gene3D" id="1.25.40.90">
    <property type="match status" value="1"/>
</dbReference>
<keyword evidence="7" id="KW-0168">Coated pit</keyword>
<dbReference type="Proteomes" id="UP001161247">
    <property type="component" value="Chromosome 6"/>
</dbReference>
<dbReference type="GO" id="GO:0000149">
    <property type="term" value="F:SNARE binding"/>
    <property type="evidence" value="ECO:0007669"/>
    <property type="project" value="TreeGrafter"/>
</dbReference>
<dbReference type="GO" id="GO:0005794">
    <property type="term" value="C:Golgi apparatus"/>
    <property type="evidence" value="ECO:0007669"/>
    <property type="project" value="UniProtKB-SubCell"/>
</dbReference>
<name>A0AAV1DVL3_OLDCO</name>
<accession>A0AAV1DVL3</accession>
<dbReference type="GO" id="GO:0030136">
    <property type="term" value="C:clathrin-coated vesicle"/>
    <property type="evidence" value="ECO:0007669"/>
    <property type="project" value="UniProtKB-SubCell"/>
</dbReference>
<keyword evidence="8" id="KW-0968">Cytoplasmic vesicle</keyword>
<dbReference type="InterPro" id="IPR045192">
    <property type="entry name" value="AP180-like"/>
</dbReference>
<keyword evidence="5" id="KW-0333">Golgi apparatus</keyword>
<dbReference type="PANTHER" id="PTHR22951:SF76">
    <property type="entry name" value="OS09G0468150 PROTEIN"/>
    <property type="match status" value="1"/>
</dbReference>
<evidence type="ECO:0000259" key="9">
    <source>
        <dbReference type="SMART" id="SM00273"/>
    </source>
</evidence>
<sequence>MGKITTFRDLVGAIKDKASLSKAAIVSKRSDTSLRLAVLRVTTHIPSTPPDDAHLSALLSLGDSSRATAASLIASLIDRLHRTGDSTVALKCLLTIHHIVKRGPFILQDQLSVFPANGGRNYLKLSAFRDGATAFTWVLSAWVRWYAGYLETLLSTSRVLGYYLGSTSCSAERDKQEERIASFLNRDLIRDVDSLVGTIEEICKVPDPRFVEGNQILYDVLGFLSKDYLSTVNEILSRLVEFKERLSCLSFGESVELVCALRRLENCKDKLDVLFTIKKPSTETLWGMVPEMKEEVGKLKVGREERKLLTWSQSGLVSESARFDERVVRRSEDSVLFASGRLRMNHKLSGLAVGSGGVANTNPFE</sequence>
<evidence type="ECO:0000256" key="5">
    <source>
        <dbReference type="ARBA" id="ARBA00023034"/>
    </source>
</evidence>
<reference evidence="10" key="1">
    <citation type="submission" date="2023-03" db="EMBL/GenBank/DDBJ databases">
        <authorList>
            <person name="Julca I."/>
        </authorList>
    </citation>
    <scope>NUCLEOTIDE SEQUENCE</scope>
</reference>
<evidence type="ECO:0000256" key="2">
    <source>
        <dbReference type="ARBA" id="ARBA00004555"/>
    </source>
</evidence>
<evidence type="ECO:0000313" key="11">
    <source>
        <dbReference type="Proteomes" id="UP001161247"/>
    </source>
</evidence>
<dbReference type="GO" id="GO:0006900">
    <property type="term" value="P:vesicle budding from membrane"/>
    <property type="evidence" value="ECO:0007669"/>
    <property type="project" value="TreeGrafter"/>
</dbReference>
<dbReference type="Pfam" id="PF07651">
    <property type="entry name" value="ANTH"/>
    <property type="match status" value="1"/>
</dbReference>
<comment type="subcellular location">
    <subcellularLocation>
        <location evidence="1">Cytoplasmic vesicle</location>
        <location evidence="1">Clathrin-coated vesicle</location>
    </subcellularLocation>
    <subcellularLocation>
        <location evidence="2">Golgi apparatus</location>
    </subcellularLocation>
    <subcellularLocation>
        <location evidence="3">Membrane</location>
        <location evidence="3">Clathrin-coated pit</location>
    </subcellularLocation>
</comment>
<dbReference type="GO" id="GO:0048268">
    <property type="term" value="P:clathrin coat assembly"/>
    <property type="evidence" value="ECO:0007669"/>
    <property type="project" value="InterPro"/>
</dbReference>
<organism evidence="10 11">
    <name type="scientific">Oldenlandia corymbosa var. corymbosa</name>
    <dbReference type="NCBI Taxonomy" id="529605"/>
    <lineage>
        <taxon>Eukaryota</taxon>
        <taxon>Viridiplantae</taxon>
        <taxon>Streptophyta</taxon>
        <taxon>Embryophyta</taxon>
        <taxon>Tracheophyta</taxon>
        <taxon>Spermatophyta</taxon>
        <taxon>Magnoliopsida</taxon>
        <taxon>eudicotyledons</taxon>
        <taxon>Gunneridae</taxon>
        <taxon>Pentapetalae</taxon>
        <taxon>asterids</taxon>
        <taxon>lamiids</taxon>
        <taxon>Gentianales</taxon>
        <taxon>Rubiaceae</taxon>
        <taxon>Rubioideae</taxon>
        <taxon>Spermacoceae</taxon>
        <taxon>Hedyotis-Oldenlandia complex</taxon>
        <taxon>Oldenlandia</taxon>
    </lineage>
</organism>
<evidence type="ECO:0000256" key="1">
    <source>
        <dbReference type="ARBA" id="ARBA00004132"/>
    </source>
</evidence>
<keyword evidence="6" id="KW-0472">Membrane</keyword>
<dbReference type="CDD" id="cd16987">
    <property type="entry name" value="ANTH_N_AP180_plant"/>
    <property type="match status" value="1"/>
</dbReference>
<dbReference type="PANTHER" id="PTHR22951">
    <property type="entry name" value="CLATHRIN ASSEMBLY PROTEIN"/>
    <property type="match status" value="1"/>
</dbReference>
<dbReference type="GO" id="GO:0072583">
    <property type="term" value="P:clathrin-dependent endocytosis"/>
    <property type="evidence" value="ECO:0007669"/>
    <property type="project" value="InterPro"/>
</dbReference>
<dbReference type="SUPFAM" id="SSF48464">
    <property type="entry name" value="ENTH/VHS domain"/>
    <property type="match status" value="1"/>
</dbReference>
<gene>
    <name evidence="10" type="ORF">OLC1_LOCUS18601</name>
</gene>
<dbReference type="InterPro" id="IPR013809">
    <property type="entry name" value="ENTH"/>
</dbReference>
<protein>
    <submittedName>
        <fullName evidence="10">OLC1v1011234C1</fullName>
    </submittedName>
</protein>
<evidence type="ECO:0000256" key="7">
    <source>
        <dbReference type="ARBA" id="ARBA00023176"/>
    </source>
</evidence>
<evidence type="ECO:0000313" key="10">
    <source>
        <dbReference type="EMBL" id="CAI9111097.1"/>
    </source>
</evidence>
<dbReference type="InterPro" id="IPR011417">
    <property type="entry name" value="ANTH_dom"/>
</dbReference>
<dbReference type="GO" id="GO:0005905">
    <property type="term" value="C:clathrin-coated pit"/>
    <property type="evidence" value="ECO:0007669"/>
    <property type="project" value="UniProtKB-SubCell"/>
</dbReference>
<proteinExistence type="predicted"/>
<dbReference type="AlphaFoldDB" id="A0AAV1DVL3"/>
<dbReference type="EMBL" id="OX459123">
    <property type="protein sequence ID" value="CAI9111097.1"/>
    <property type="molecule type" value="Genomic_DNA"/>
</dbReference>
<evidence type="ECO:0000256" key="4">
    <source>
        <dbReference type="ARBA" id="ARBA00022583"/>
    </source>
</evidence>
<dbReference type="InterPro" id="IPR048050">
    <property type="entry name" value="ANTH_N_plant"/>
</dbReference>
<dbReference type="GO" id="GO:0005546">
    <property type="term" value="F:phosphatidylinositol-4,5-bisphosphate binding"/>
    <property type="evidence" value="ECO:0007669"/>
    <property type="project" value="TreeGrafter"/>
</dbReference>
<evidence type="ECO:0000256" key="3">
    <source>
        <dbReference type="ARBA" id="ARBA00004600"/>
    </source>
</evidence>
<keyword evidence="4" id="KW-0254">Endocytosis</keyword>
<dbReference type="SMART" id="SM00273">
    <property type="entry name" value="ENTH"/>
    <property type="match status" value="1"/>
</dbReference>
<dbReference type="FunFam" id="1.25.40.90:FF:000035">
    <property type="entry name" value="Putative clathrin assembly protein At4g40080"/>
    <property type="match status" value="1"/>
</dbReference>
<keyword evidence="11" id="KW-1185">Reference proteome</keyword>
<evidence type="ECO:0000256" key="8">
    <source>
        <dbReference type="ARBA" id="ARBA00023329"/>
    </source>
</evidence>
<evidence type="ECO:0000256" key="6">
    <source>
        <dbReference type="ARBA" id="ARBA00023136"/>
    </source>
</evidence>
<dbReference type="GO" id="GO:0005545">
    <property type="term" value="F:1-phosphatidylinositol binding"/>
    <property type="evidence" value="ECO:0007669"/>
    <property type="project" value="TreeGrafter"/>
</dbReference>
<feature type="domain" description="ENTH" evidence="9">
    <location>
        <begin position="32"/>
        <end position="164"/>
    </location>
</feature>
<dbReference type="InterPro" id="IPR008942">
    <property type="entry name" value="ENTH_VHS"/>
</dbReference>
<dbReference type="GO" id="GO:0032050">
    <property type="term" value="F:clathrin heavy chain binding"/>
    <property type="evidence" value="ECO:0007669"/>
    <property type="project" value="TreeGrafter"/>
</dbReference>